<sequence length="295" mass="33168">MAERLSRAWPPPPSDKNPVPIIVSSAFGLPFRNWLDQLTATTPMTIPQVLPMGFKLRRVGPTFPKFMSLPAKIRSQIWEHAIWTDIMNRTISLAFYVDVSPDPARRPAPVVMFANTEWLIDRRGHLRPLLLACRESNGEVRRRFPDALPIRCVVRPGGRRHPNPAHAILPFNRAHDLLAFPIVLESRRFQTQSLPKDTAVYYHRLRSNNIVFLGEPFLPIVPRGPDLREAANRDPESESESLMTRLEAELRASGPTAVVPKANSVFNTGDWLCVVETDVVTTPGEGPREVGAVTK</sequence>
<reference evidence="2" key="1">
    <citation type="journal article" date="2023" name="Mol. Phylogenet. Evol.">
        <title>Genome-scale phylogeny and comparative genomics of the fungal order Sordariales.</title>
        <authorList>
            <person name="Hensen N."/>
            <person name="Bonometti L."/>
            <person name="Westerberg I."/>
            <person name="Brannstrom I.O."/>
            <person name="Guillou S."/>
            <person name="Cros-Aarteil S."/>
            <person name="Calhoun S."/>
            <person name="Haridas S."/>
            <person name="Kuo A."/>
            <person name="Mondo S."/>
            <person name="Pangilinan J."/>
            <person name="Riley R."/>
            <person name="LaButti K."/>
            <person name="Andreopoulos B."/>
            <person name="Lipzen A."/>
            <person name="Chen C."/>
            <person name="Yan M."/>
            <person name="Daum C."/>
            <person name="Ng V."/>
            <person name="Clum A."/>
            <person name="Steindorff A."/>
            <person name="Ohm R.A."/>
            <person name="Martin F."/>
            <person name="Silar P."/>
            <person name="Natvig D.O."/>
            <person name="Lalanne C."/>
            <person name="Gautier V."/>
            <person name="Ament-Velasquez S.L."/>
            <person name="Kruys A."/>
            <person name="Hutchinson M.I."/>
            <person name="Powell A.J."/>
            <person name="Barry K."/>
            <person name="Miller A.N."/>
            <person name="Grigoriev I.V."/>
            <person name="Debuchy R."/>
            <person name="Gladieux P."/>
            <person name="Hiltunen Thoren M."/>
            <person name="Johannesson H."/>
        </authorList>
    </citation>
    <scope>NUCLEOTIDE SEQUENCE</scope>
    <source>
        <strain evidence="2">CBS 314.62</strain>
    </source>
</reference>
<accession>A0AAE1C7F1</accession>
<dbReference type="Pfam" id="PF20150">
    <property type="entry name" value="2EXR"/>
    <property type="match status" value="1"/>
</dbReference>
<dbReference type="AlphaFoldDB" id="A0AAE1C7F1"/>
<gene>
    <name evidence="2" type="ORF">B0T22DRAFT_523563</name>
</gene>
<comment type="caution">
    <text evidence="2">The sequence shown here is derived from an EMBL/GenBank/DDBJ whole genome shotgun (WGS) entry which is preliminary data.</text>
</comment>
<feature type="domain" description="2EXR" evidence="1">
    <location>
        <begin position="63"/>
        <end position="178"/>
    </location>
</feature>
<dbReference type="InterPro" id="IPR045518">
    <property type="entry name" value="2EXR"/>
</dbReference>
<organism evidence="2 3">
    <name type="scientific">Podospora appendiculata</name>
    <dbReference type="NCBI Taxonomy" id="314037"/>
    <lineage>
        <taxon>Eukaryota</taxon>
        <taxon>Fungi</taxon>
        <taxon>Dikarya</taxon>
        <taxon>Ascomycota</taxon>
        <taxon>Pezizomycotina</taxon>
        <taxon>Sordariomycetes</taxon>
        <taxon>Sordariomycetidae</taxon>
        <taxon>Sordariales</taxon>
        <taxon>Podosporaceae</taxon>
        <taxon>Podospora</taxon>
    </lineage>
</organism>
<dbReference type="Proteomes" id="UP001270362">
    <property type="component" value="Unassembled WGS sequence"/>
</dbReference>
<evidence type="ECO:0000259" key="1">
    <source>
        <dbReference type="Pfam" id="PF20150"/>
    </source>
</evidence>
<keyword evidence="3" id="KW-1185">Reference proteome</keyword>
<evidence type="ECO:0000313" key="2">
    <source>
        <dbReference type="EMBL" id="KAK3681369.1"/>
    </source>
</evidence>
<dbReference type="EMBL" id="JAULSO010000007">
    <property type="protein sequence ID" value="KAK3681369.1"/>
    <property type="molecule type" value="Genomic_DNA"/>
</dbReference>
<evidence type="ECO:0000313" key="3">
    <source>
        <dbReference type="Proteomes" id="UP001270362"/>
    </source>
</evidence>
<proteinExistence type="predicted"/>
<reference evidence="2" key="2">
    <citation type="submission" date="2023-06" db="EMBL/GenBank/DDBJ databases">
        <authorList>
            <consortium name="Lawrence Berkeley National Laboratory"/>
            <person name="Haridas S."/>
            <person name="Hensen N."/>
            <person name="Bonometti L."/>
            <person name="Westerberg I."/>
            <person name="Brannstrom I.O."/>
            <person name="Guillou S."/>
            <person name="Cros-Aarteil S."/>
            <person name="Calhoun S."/>
            <person name="Kuo A."/>
            <person name="Mondo S."/>
            <person name="Pangilinan J."/>
            <person name="Riley R."/>
            <person name="Labutti K."/>
            <person name="Andreopoulos B."/>
            <person name="Lipzen A."/>
            <person name="Chen C."/>
            <person name="Yanf M."/>
            <person name="Daum C."/>
            <person name="Ng V."/>
            <person name="Clum A."/>
            <person name="Steindorff A."/>
            <person name="Ohm R."/>
            <person name="Martin F."/>
            <person name="Silar P."/>
            <person name="Natvig D."/>
            <person name="Lalanne C."/>
            <person name="Gautier V."/>
            <person name="Ament-Velasquez S.L."/>
            <person name="Kruys A."/>
            <person name="Hutchinson M.I."/>
            <person name="Powell A.J."/>
            <person name="Barry K."/>
            <person name="Miller A.N."/>
            <person name="Grigoriev I.V."/>
            <person name="Debuchy R."/>
            <person name="Gladieux P."/>
            <person name="Thoren M.H."/>
            <person name="Johannesson H."/>
        </authorList>
    </citation>
    <scope>NUCLEOTIDE SEQUENCE</scope>
    <source>
        <strain evidence="2">CBS 314.62</strain>
    </source>
</reference>
<protein>
    <recommendedName>
        <fullName evidence="1">2EXR domain-containing protein</fullName>
    </recommendedName>
</protein>
<name>A0AAE1C7F1_9PEZI</name>